<protein>
    <submittedName>
        <fullName evidence="2">Uncharacterized protein</fullName>
    </submittedName>
</protein>
<feature type="transmembrane region" description="Helical" evidence="1">
    <location>
        <begin position="21"/>
        <end position="40"/>
    </location>
</feature>
<evidence type="ECO:0000313" key="2">
    <source>
        <dbReference type="EMBL" id="GMG88759.1"/>
    </source>
</evidence>
<proteinExistence type="predicted"/>
<sequence>MFRNAEEELAQINKDMIKVQMLGLPGTIALGLGLYGVFGANGNAFHPFLNDINNAYLLVAVGACLSVVEAVWFLKLHRRKNALTKQGNT</sequence>
<evidence type="ECO:0000313" key="3">
    <source>
        <dbReference type="Proteomes" id="UP001224392"/>
    </source>
</evidence>
<name>A0ABQ6M382_9GAMM</name>
<comment type="caution">
    <text evidence="2">The sequence shown here is derived from an EMBL/GenBank/DDBJ whole genome shotgun (WGS) entry which is preliminary data.</text>
</comment>
<organism evidence="2 3">
    <name type="scientific">Biformimicrobium ophioploci</name>
    <dbReference type="NCBI Taxonomy" id="3036711"/>
    <lineage>
        <taxon>Bacteria</taxon>
        <taxon>Pseudomonadati</taxon>
        <taxon>Pseudomonadota</taxon>
        <taxon>Gammaproteobacteria</taxon>
        <taxon>Cellvibrionales</taxon>
        <taxon>Microbulbiferaceae</taxon>
        <taxon>Biformimicrobium</taxon>
    </lineage>
</organism>
<keyword evidence="1" id="KW-1133">Transmembrane helix</keyword>
<gene>
    <name evidence="2" type="ORF">MNKW57_30800</name>
</gene>
<feature type="transmembrane region" description="Helical" evidence="1">
    <location>
        <begin position="55"/>
        <end position="74"/>
    </location>
</feature>
<evidence type="ECO:0000256" key="1">
    <source>
        <dbReference type="SAM" id="Phobius"/>
    </source>
</evidence>
<reference evidence="2 3" key="1">
    <citation type="submission" date="2023-04" db="EMBL/GenBank/DDBJ databases">
        <title>Marinobulbifer ophiurae gen. nov., sp. Nov., isolate from tissue of brittle star Ophioplocus japonicus.</title>
        <authorList>
            <person name="Kawano K."/>
            <person name="Sawayama S."/>
            <person name="Nakagawa S."/>
        </authorList>
    </citation>
    <scope>NUCLEOTIDE SEQUENCE [LARGE SCALE GENOMIC DNA]</scope>
    <source>
        <strain evidence="2 3">NKW57</strain>
    </source>
</reference>
<keyword evidence="1" id="KW-0812">Transmembrane</keyword>
<dbReference type="RefSeq" id="WP_285765369.1">
    <property type="nucleotide sequence ID" value="NZ_BSYJ01000010.1"/>
</dbReference>
<accession>A0ABQ6M382</accession>
<dbReference type="Proteomes" id="UP001224392">
    <property type="component" value="Unassembled WGS sequence"/>
</dbReference>
<keyword evidence="3" id="KW-1185">Reference proteome</keyword>
<keyword evidence="1" id="KW-0472">Membrane</keyword>
<dbReference type="EMBL" id="BSYJ01000010">
    <property type="protein sequence ID" value="GMG88759.1"/>
    <property type="molecule type" value="Genomic_DNA"/>
</dbReference>